<proteinExistence type="predicted"/>
<dbReference type="SUPFAM" id="SSF56601">
    <property type="entry name" value="beta-lactamase/transpeptidase-like"/>
    <property type="match status" value="1"/>
</dbReference>
<feature type="domain" description="Glycosyl transferase family 51" evidence="10">
    <location>
        <begin position="135"/>
        <end position="302"/>
    </location>
</feature>
<dbReference type="PANTHER" id="PTHR32282:SF15">
    <property type="entry name" value="PENICILLIN-BINDING PROTEIN 1C"/>
    <property type="match status" value="1"/>
</dbReference>
<dbReference type="GO" id="GO:0008955">
    <property type="term" value="F:peptidoglycan glycosyltransferase activity"/>
    <property type="evidence" value="ECO:0007669"/>
    <property type="project" value="UniProtKB-EC"/>
</dbReference>
<keyword evidence="3" id="KW-0378">Hydrolase</keyword>
<evidence type="ECO:0000313" key="12">
    <source>
        <dbReference type="EMBL" id="TYC60822.1"/>
    </source>
</evidence>
<dbReference type="InterPro" id="IPR009647">
    <property type="entry name" value="PBP_C"/>
</dbReference>
<dbReference type="InterPro" id="IPR023346">
    <property type="entry name" value="Lysozyme-like_dom_sf"/>
</dbReference>
<keyword evidence="2" id="KW-0121">Carboxypeptidase</keyword>
<dbReference type="GO" id="GO:0009252">
    <property type="term" value="P:peptidoglycan biosynthetic process"/>
    <property type="evidence" value="ECO:0007669"/>
    <property type="project" value="TreeGrafter"/>
</dbReference>
<evidence type="ECO:0000256" key="3">
    <source>
        <dbReference type="ARBA" id="ARBA00022670"/>
    </source>
</evidence>
<evidence type="ECO:0000256" key="7">
    <source>
        <dbReference type="ARBA" id="ARBA00044770"/>
    </source>
</evidence>
<dbReference type="InterPro" id="IPR036950">
    <property type="entry name" value="PBP_transglycosylase"/>
</dbReference>
<dbReference type="InterPro" id="IPR001264">
    <property type="entry name" value="Glyco_trans_51"/>
</dbReference>
<feature type="domain" description="Penicillin-binding C-terminal" evidence="11">
    <location>
        <begin position="647"/>
        <end position="724"/>
    </location>
</feature>
<comment type="caution">
    <text evidence="12">The sequence shown here is derived from an EMBL/GenBank/DDBJ whole genome shotgun (WGS) entry which is preliminary data.</text>
</comment>
<organism evidence="12 13">
    <name type="scientific">Zoogloea oleivorans</name>
    <dbReference type="NCBI Taxonomy" id="1552750"/>
    <lineage>
        <taxon>Bacteria</taxon>
        <taxon>Pseudomonadati</taxon>
        <taxon>Pseudomonadota</taxon>
        <taxon>Betaproteobacteria</taxon>
        <taxon>Rhodocyclales</taxon>
        <taxon>Zoogloeaceae</taxon>
        <taxon>Zoogloea</taxon>
    </lineage>
</organism>
<evidence type="ECO:0000313" key="13">
    <source>
        <dbReference type="Proteomes" id="UP000389128"/>
    </source>
</evidence>
<evidence type="ECO:0000259" key="10">
    <source>
        <dbReference type="Pfam" id="PF00912"/>
    </source>
</evidence>
<feature type="region of interest" description="Disordered" evidence="9">
    <location>
        <begin position="1"/>
        <end position="20"/>
    </location>
</feature>
<feature type="compositionally biased region" description="Basic residues" evidence="9">
    <location>
        <begin position="10"/>
        <end position="19"/>
    </location>
</feature>
<dbReference type="Gene3D" id="1.10.3810.10">
    <property type="entry name" value="Biosynthetic peptidoglycan transglycosylase-like"/>
    <property type="match status" value="1"/>
</dbReference>
<evidence type="ECO:0000256" key="6">
    <source>
        <dbReference type="ARBA" id="ARBA00023268"/>
    </source>
</evidence>
<dbReference type="EC" id="2.4.99.28" evidence="7"/>
<gene>
    <name evidence="12" type="ORF">ETQ85_05325</name>
</gene>
<dbReference type="Pfam" id="PF06832">
    <property type="entry name" value="BiPBP_C"/>
    <property type="match status" value="1"/>
</dbReference>
<comment type="catalytic activity">
    <reaction evidence="8">
        <text>[GlcNAc-(1-&gt;4)-Mur2Ac(oyl-L-Ala-gamma-D-Glu-L-Lys-D-Ala-D-Ala)](n)-di-trans,octa-cis-undecaprenyl diphosphate + beta-D-GlcNAc-(1-&gt;4)-Mur2Ac(oyl-L-Ala-gamma-D-Glu-L-Lys-D-Ala-D-Ala)-di-trans,octa-cis-undecaprenyl diphosphate = [GlcNAc-(1-&gt;4)-Mur2Ac(oyl-L-Ala-gamma-D-Glu-L-Lys-D-Ala-D-Ala)](n+1)-di-trans,octa-cis-undecaprenyl diphosphate + di-trans,octa-cis-undecaprenyl diphosphate + H(+)</text>
        <dbReference type="Rhea" id="RHEA:23708"/>
        <dbReference type="Rhea" id="RHEA-COMP:9602"/>
        <dbReference type="Rhea" id="RHEA-COMP:9603"/>
        <dbReference type="ChEBI" id="CHEBI:15378"/>
        <dbReference type="ChEBI" id="CHEBI:58405"/>
        <dbReference type="ChEBI" id="CHEBI:60033"/>
        <dbReference type="ChEBI" id="CHEBI:78435"/>
        <dbReference type="EC" id="2.4.99.28"/>
    </reaction>
</comment>
<dbReference type="EMBL" id="SDKK01000004">
    <property type="protein sequence ID" value="TYC60822.1"/>
    <property type="molecule type" value="Genomic_DNA"/>
</dbReference>
<dbReference type="GO" id="GO:0006508">
    <property type="term" value="P:proteolysis"/>
    <property type="evidence" value="ECO:0007669"/>
    <property type="project" value="UniProtKB-KW"/>
</dbReference>
<name>A0A6C2D5D7_9RHOO</name>
<reference evidence="12 13" key="1">
    <citation type="submission" date="2019-01" db="EMBL/GenBank/DDBJ databases">
        <title>Zoogloea oleivorans genome sequencing and assembly.</title>
        <authorList>
            <person name="Tancsics A."/>
            <person name="Farkas M."/>
            <person name="Kriszt B."/>
            <person name="Maroti G."/>
            <person name="Horvath B."/>
        </authorList>
    </citation>
    <scope>NUCLEOTIDE SEQUENCE [LARGE SCALE GENOMIC DNA]</scope>
    <source>
        <strain evidence="12 13">Buc</strain>
    </source>
</reference>
<evidence type="ECO:0000256" key="9">
    <source>
        <dbReference type="SAM" id="MobiDB-lite"/>
    </source>
</evidence>
<dbReference type="PANTHER" id="PTHR32282">
    <property type="entry name" value="BINDING PROTEIN TRANSPEPTIDASE, PUTATIVE-RELATED"/>
    <property type="match status" value="1"/>
</dbReference>
<dbReference type="Pfam" id="PF00912">
    <property type="entry name" value="Transgly"/>
    <property type="match status" value="1"/>
</dbReference>
<evidence type="ECO:0000256" key="4">
    <source>
        <dbReference type="ARBA" id="ARBA00022676"/>
    </source>
</evidence>
<dbReference type="Gene3D" id="3.40.710.10">
    <property type="entry name" value="DD-peptidase/beta-lactamase superfamily"/>
    <property type="match status" value="1"/>
</dbReference>
<keyword evidence="3" id="KW-0645">Protease</keyword>
<keyword evidence="4" id="KW-0328">Glycosyltransferase</keyword>
<evidence type="ECO:0000256" key="1">
    <source>
        <dbReference type="ARBA" id="ARBA00004752"/>
    </source>
</evidence>
<dbReference type="SUPFAM" id="SSF53955">
    <property type="entry name" value="Lysozyme-like"/>
    <property type="match status" value="1"/>
</dbReference>
<sequence length="733" mass="79631">MRGPSPGRWRTNRAFRPRSMRPGWRPSRCWRARRPMATPFLTLLVAIPVSNPTSGLWACGIQCRPVMCPTREFSALFPLVRRLALVASLIGAVSSADANQPVPAFAEVKAGATPSVAVLLARDGTPLAEKRLDNRVRRLEWVGLHTLSPALKEALLTAEDKRFFEHSGVDWRAFAGSLWHNLWYDRKRGASTLSMQLAGLLDPELALGRNGMPRRSFGQKWDQALAAQALEARWTKEQILEAYLNLAPFRGDLQGVHAASRALFGKTPAELGRPEAILLSVLLRGPNAKPDVVAHRACVLAERINAPGACAPAQRLALNNLDRQQTGPRWELAPHAARFLLQQAGERVVTTLDADAQRIVTTALRRLGTGEAAAVVIDNASGDVLAYAGAPDAALPDQAVMLRSVGNLLQPLAYGLALERRLLTAASLLEEPLANHAPTLPDERMWVSTRHALAESLSDPAVTVGRLLGDGFAERLRVAEVETPRGGLPDLGLPQLAGLYRSLAVGGNWQAPRFLPGPERVARRLLKPEAAFIVGDILAEQEVDGNLQFFVFRQYVPDGRESLSAGFSDRFTLALWTAGGRGMSASAGLAWHEILRSLQRSQVAVRPAPPPGVVSSLVVFEPPVEGARREWFIRGTETERVAVPRTLPRIAQPANGALVDAMALADDAAFRVYFDSAHAPAGAWWRLNGEKIGNGSGSRVTWRPVAGRHVLELMSAEGQILDSVIFAVRAPLE</sequence>
<dbReference type="InterPro" id="IPR050396">
    <property type="entry name" value="Glycosyltr_51/Transpeptidase"/>
</dbReference>
<keyword evidence="13" id="KW-1185">Reference proteome</keyword>
<comment type="pathway">
    <text evidence="1">Cell wall biogenesis; peptidoglycan biosynthesis.</text>
</comment>
<evidence type="ECO:0000256" key="2">
    <source>
        <dbReference type="ARBA" id="ARBA00022645"/>
    </source>
</evidence>
<dbReference type="GO" id="GO:0030288">
    <property type="term" value="C:outer membrane-bounded periplasmic space"/>
    <property type="evidence" value="ECO:0007669"/>
    <property type="project" value="TreeGrafter"/>
</dbReference>
<dbReference type="Proteomes" id="UP000389128">
    <property type="component" value="Unassembled WGS sequence"/>
</dbReference>
<protein>
    <recommendedName>
        <fullName evidence="7">peptidoglycan glycosyltransferase</fullName>
        <ecNumber evidence="7">2.4.99.28</ecNumber>
    </recommendedName>
</protein>
<evidence type="ECO:0000259" key="11">
    <source>
        <dbReference type="Pfam" id="PF06832"/>
    </source>
</evidence>
<dbReference type="AlphaFoldDB" id="A0A6C2D5D7"/>
<accession>A0A6C2D5D7</accession>
<keyword evidence="5" id="KW-0808">Transferase</keyword>
<evidence type="ECO:0000256" key="5">
    <source>
        <dbReference type="ARBA" id="ARBA00022679"/>
    </source>
</evidence>
<evidence type="ECO:0000256" key="8">
    <source>
        <dbReference type="ARBA" id="ARBA00049902"/>
    </source>
</evidence>
<dbReference type="InterPro" id="IPR012338">
    <property type="entry name" value="Beta-lactam/transpept-like"/>
</dbReference>
<keyword evidence="6" id="KW-0511">Multifunctional enzyme</keyword>
<dbReference type="OrthoDB" id="9766909at2"/>
<dbReference type="GO" id="GO:0004180">
    <property type="term" value="F:carboxypeptidase activity"/>
    <property type="evidence" value="ECO:0007669"/>
    <property type="project" value="UniProtKB-KW"/>
</dbReference>